<gene>
    <name evidence="1" type="ORF">D0817_15565</name>
</gene>
<reference evidence="2" key="1">
    <citation type="journal article" date="2019" name="Syst. Appl. Microbiol.">
        <title>Flavobacterium circumlabens sp. nov. and Flavobacterium cupreum sp. nov., two psychrotrophic species isolated from Antarctic environmental samples.</title>
        <authorList>
            <person name="Kralova S."/>
            <person name="Busse H.-J."/>
            <person name="Svec P."/>
            <person name="Maslanova I."/>
            <person name="Stankova E."/>
            <person name="Bartak M."/>
            <person name="Sedlacek I."/>
        </authorList>
    </citation>
    <scope>NUCLEOTIDE SEQUENCE [LARGE SCALE GENOMIC DNA]</scope>
    <source>
        <strain evidence="2">CCM 8825</strain>
    </source>
</reference>
<proteinExistence type="predicted"/>
<organism evidence="1 2">
    <name type="scientific">Flavobacterium cupreum</name>
    <dbReference type="NCBI Taxonomy" id="2133766"/>
    <lineage>
        <taxon>Bacteria</taxon>
        <taxon>Pseudomonadati</taxon>
        <taxon>Bacteroidota</taxon>
        <taxon>Flavobacteriia</taxon>
        <taxon>Flavobacteriales</taxon>
        <taxon>Flavobacteriaceae</taxon>
        <taxon>Flavobacterium</taxon>
    </lineage>
</organism>
<sequence>MDGKLKKAASIFILISVGVFLSRCQQDENEAPGIQKKEQNKAVTAAKKWFENSRLQLEALAFTETIDWNNAIVTNGEMGRTIEVPLMLKPNTNTNVVTDEDYKTHMRLLFVPDIAGQYKVYDIVYTTKDYAFDNTNREQNFYHIDPRYSGYITIQDSQNKIIYSGEFVNGMVTALHNLSRESNETSRTYCRYWVYVGSSVNCSSWVWEPDYGSGYNWGPPGMSGAVPRTYFPSFKLDPCGAAKTTTGISAKAGYLNAKSDIMQASTDGKEHSITLGNGAGGALTQAPMNNGGTNGVKVNQNWPGAFAVMHNHPNNTPLSSGDIYTAVTLNTKNSNFTTSFILTGGETYAIVITNLTAAKAFVAAYPADISPIYPPEFPQIIFDQIQDVKTKFGESNEARTMVIALVLDNNNAGITLMKQDSSGKFNRIKIQQTTNSDGSKTFSAVPCN</sequence>
<dbReference type="Proteomes" id="UP000288102">
    <property type="component" value="Unassembled WGS sequence"/>
</dbReference>
<name>A0A434A5A3_9FLAO</name>
<evidence type="ECO:0000313" key="2">
    <source>
        <dbReference type="Proteomes" id="UP000288102"/>
    </source>
</evidence>
<keyword evidence="2" id="KW-1185">Reference proteome</keyword>
<dbReference type="OrthoDB" id="1328118at2"/>
<protein>
    <submittedName>
        <fullName evidence="1">Uncharacterized protein</fullName>
    </submittedName>
</protein>
<dbReference type="RefSeq" id="WP_127339265.1">
    <property type="nucleotide sequence ID" value="NZ_QWDM01000009.1"/>
</dbReference>
<comment type="caution">
    <text evidence="1">The sequence shown here is derived from an EMBL/GenBank/DDBJ whole genome shotgun (WGS) entry which is preliminary data.</text>
</comment>
<evidence type="ECO:0000313" key="1">
    <source>
        <dbReference type="EMBL" id="RUT69589.1"/>
    </source>
</evidence>
<accession>A0A434A5A3</accession>
<dbReference type="EMBL" id="QWDM01000009">
    <property type="protein sequence ID" value="RUT69589.1"/>
    <property type="molecule type" value="Genomic_DNA"/>
</dbReference>
<dbReference type="AlphaFoldDB" id="A0A434A5A3"/>